<keyword evidence="3" id="KW-1185">Reference proteome</keyword>
<gene>
    <name evidence="2" type="ORF">CFOL_v3_09530</name>
</gene>
<dbReference type="Proteomes" id="UP000187406">
    <property type="component" value="Unassembled WGS sequence"/>
</dbReference>
<dbReference type="EMBL" id="BDDD01000447">
    <property type="protein sequence ID" value="GAV66019.1"/>
    <property type="molecule type" value="Genomic_DNA"/>
</dbReference>
<feature type="non-terminal residue" evidence="2">
    <location>
        <position position="1"/>
    </location>
</feature>
<reference evidence="3" key="1">
    <citation type="submission" date="2016-04" db="EMBL/GenBank/DDBJ databases">
        <title>Cephalotus genome sequencing.</title>
        <authorList>
            <person name="Fukushima K."/>
            <person name="Hasebe M."/>
            <person name="Fang X."/>
        </authorList>
    </citation>
    <scope>NUCLEOTIDE SEQUENCE [LARGE SCALE GENOMIC DNA]</scope>
    <source>
        <strain evidence="3">cv. St1</strain>
    </source>
</reference>
<evidence type="ECO:0000313" key="2">
    <source>
        <dbReference type="EMBL" id="GAV66019.1"/>
    </source>
</evidence>
<evidence type="ECO:0000256" key="1">
    <source>
        <dbReference type="SAM" id="MobiDB-lite"/>
    </source>
</evidence>
<accession>A0A1Q3BDP6</accession>
<protein>
    <submittedName>
        <fullName evidence="2">Uncharacterized protein</fullName>
    </submittedName>
</protein>
<name>A0A1Q3BDP6_CEPFO</name>
<evidence type="ECO:0000313" key="3">
    <source>
        <dbReference type="Proteomes" id="UP000187406"/>
    </source>
</evidence>
<dbReference type="InParanoid" id="A0A1Q3BDP6"/>
<dbReference type="AlphaFoldDB" id="A0A1Q3BDP6"/>
<proteinExistence type="predicted"/>
<organism evidence="2 3">
    <name type="scientific">Cephalotus follicularis</name>
    <name type="common">Albany pitcher plant</name>
    <dbReference type="NCBI Taxonomy" id="3775"/>
    <lineage>
        <taxon>Eukaryota</taxon>
        <taxon>Viridiplantae</taxon>
        <taxon>Streptophyta</taxon>
        <taxon>Embryophyta</taxon>
        <taxon>Tracheophyta</taxon>
        <taxon>Spermatophyta</taxon>
        <taxon>Magnoliopsida</taxon>
        <taxon>eudicotyledons</taxon>
        <taxon>Gunneridae</taxon>
        <taxon>Pentapetalae</taxon>
        <taxon>rosids</taxon>
        <taxon>fabids</taxon>
        <taxon>Oxalidales</taxon>
        <taxon>Cephalotaceae</taxon>
        <taxon>Cephalotus</taxon>
    </lineage>
</organism>
<comment type="caution">
    <text evidence="2">The sequence shown here is derived from an EMBL/GenBank/DDBJ whole genome shotgun (WGS) entry which is preliminary data.</text>
</comment>
<sequence length="124" mass="14218">HIQTVRSNTLTPHTFTPASTPSRCTHLFSLLLHLKSLQSSTPPSQKSSSQKSLPQCRHHPRPVRSSTNTRVRGFPFLVCVFTLQLINQALLRLKTRQHVGTLYTVIQIDIMRLRELHSMPQPRF</sequence>
<feature type="region of interest" description="Disordered" evidence="1">
    <location>
        <begin position="38"/>
        <end position="67"/>
    </location>
</feature>
<feature type="compositionally biased region" description="Low complexity" evidence="1">
    <location>
        <begin position="38"/>
        <end position="54"/>
    </location>
</feature>